<evidence type="ECO:0000313" key="2">
    <source>
        <dbReference type="Proteomes" id="UP000886998"/>
    </source>
</evidence>
<proteinExistence type="predicted"/>
<evidence type="ECO:0000313" key="1">
    <source>
        <dbReference type="EMBL" id="GFY79900.1"/>
    </source>
</evidence>
<dbReference type="AlphaFoldDB" id="A0A8X6YV63"/>
<comment type="caution">
    <text evidence="1">The sequence shown here is derived from an EMBL/GenBank/DDBJ whole genome shotgun (WGS) entry which is preliminary data.</text>
</comment>
<dbReference type="EMBL" id="BMAV01023781">
    <property type="protein sequence ID" value="GFY79900.1"/>
    <property type="molecule type" value="Genomic_DNA"/>
</dbReference>
<dbReference type="Proteomes" id="UP000886998">
    <property type="component" value="Unassembled WGS sequence"/>
</dbReference>
<accession>A0A8X6YV63</accession>
<keyword evidence="2" id="KW-1185">Reference proteome</keyword>
<gene>
    <name evidence="1" type="primary">TV41_07485</name>
    <name evidence="1" type="ORF">TNIN_55521</name>
</gene>
<dbReference type="OrthoDB" id="10350982at2759"/>
<name>A0A8X6YV63_9ARAC</name>
<protein>
    <submittedName>
        <fullName evidence="1">Uncharacterized protein</fullName>
    </submittedName>
</protein>
<reference evidence="1" key="1">
    <citation type="submission" date="2020-08" db="EMBL/GenBank/DDBJ databases">
        <title>Multicomponent nature underlies the extraordinary mechanical properties of spider dragline silk.</title>
        <authorList>
            <person name="Kono N."/>
            <person name="Nakamura H."/>
            <person name="Mori M."/>
            <person name="Yoshida Y."/>
            <person name="Ohtoshi R."/>
            <person name="Malay A.D."/>
            <person name="Moran D.A.P."/>
            <person name="Tomita M."/>
            <person name="Numata K."/>
            <person name="Arakawa K."/>
        </authorList>
    </citation>
    <scope>NUCLEOTIDE SEQUENCE</scope>
</reference>
<organism evidence="1 2">
    <name type="scientific">Trichonephila inaurata madagascariensis</name>
    <dbReference type="NCBI Taxonomy" id="2747483"/>
    <lineage>
        <taxon>Eukaryota</taxon>
        <taxon>Metazoa</taxon>
        <taxon>Ecdysozoa</taxon>
        <taxon>Arthropoda</taxon>
        <taxon>Chelicerata</taxon>
        <taxon>Arachnida</taxon>
        <taxon>Araneae</taxon>
        <taxon>Araneomorphae</taxon>
        <taxon>Entelegynae</taxon>
        <taxon>Araneoidea</taxon>
        <taxon>Nephilidae</taxon>
        <taxon>Trichonephila</taxon>
        <taxon>Trichonephila inaurata</taxon>
    </lineage>
</organism>
<sequence>MVFIINGECDMANLTFKDSLGADVPSPNIKSIIYSDNTGNKYTFGVDSNNNDVFNSFKYDPHGADPEIDYSTIATNFMANGAVVGLLGKLTTIETAVSKPNLEDKLTAINTAVSKPI</sequence>